<accession>A0ABQ9W7H1</accession>
<protein>
    <submittedName>
        <fullName evidence="2">Uncharacterized protein</fullName>
    </submittedName>
</protein>
<name>A0ABQ9W7H1_SAGOE</name>
<evidence type="ECO:0000313" key="2">
    <source>
        <dbReference type="EMBL" id="KAK2117360.1"/>
    </source>
</evidence>
<dbReference type="Proteomes" id="UP001266305">
    <property type="component" value="Unassembled WGS sequence"/>
</dbReference>
<reference evidence="2 3" key="1">
    <citation type="submission" date="2023-05" db="EMBL/GenBank/DDBJ databases">
        <title>B98-5 Cell Line De Novo Hybrid Assembly: An Optical Mapping Approach.</title>
        <authorList>
            <person name="Kananen K."/>
            <person name="Auerbach J.A."/>
            <person name="Kautto E."/>
            <person name="Blachly J.S."/>
        </authorList>
    </citation>
    <scope>NUCLEOTIDE SEQUENCE [LARGE SCALE GENOMIC DNA]</scope>
    <source>
        <strain evidence="2">B95-8</strain>
        <tissue evidence="2">Cell line</tissue>
    </source>
</reference>
<evidence type="ECO:0000313" key="3">
    <source>
        <dbReference type="Proteomes" id="UP001266305"/>
    </source>
</evidence>
<evidence type="ECO:0000256" key="1">
    <source>
        <dbReference type="SAM" id="MobiDB-lite"/>
    </source>
</evidence>
<feature type="region of interest" description="Disordered" evidence="1">
    <location>
        <begin position="1"/>
        <end position="23"/>
    </location>
</feature>
<proteinExistence type="predicted"/>
<sequence length="112" mass="13421">MKQRKRYHCPFSDEPTEAKKEQVTRPQQLKLRCKLRMMLWVRKSQLTMHLFSTCHKLGRQGLQELICTKRRTARTHSTQSEREREDSLQFVMPRHSSPKTVDASSQYENFLL</sequence>
<dbReference type="EMBL" id="JASSZA010000002">
    <property type="protein sequence ID" value="KAK2117360.1"/>
    <property type="molecule type" value="Genomic_DNA"/>
</dbReference>
<comment type="caution">
    <text evidence="2">The sequence shown here is derived from an EMBL/GenBank/DDBJ whole genome shotgun (WGS) entry which is preliminary data.</text>
</comment>
<keyword evidence="3" id="KW-1185">Reference proteome</keyword>
<organism evidence="2 3">
    <name type="scientific">Saguinus oedipus</name>
    <name type="common">Cotton-top tamarin</name>
    <name type="synonym">Oedipomidas oedipus</name>
    <dbReference type="NCBI Taxonomy" id="9490"/>
    <lineage>
        <taxon>Eukaryota</taxon>
        <taxon>Metazoa</taxon>
        <taxon>Chordata</taxon>
        <taxon>Craniata</taxon>
        <taxon>Vertebrata</taxon>
        <taxon>Euteleostomi</taxon>
        <taxon>Mammalia</taxon>
        <taxon>Eutheria</taxon>
        <taxon>Euarchontoglires</taxon>
        <taxon>Primates</taxon>
        <taxon>Haplorrhini</taxon>
        <taxon>Platyrrhini</taxon>
        <taxon>Cebidae</taxon>
        <taxon>Callitrichinae</taxon>
        <taxon>Saguinus</taxon>
    </lineage>
</organism>
<gene>
    <name evidence="2" type="ORF">P7K49_004246</name>
</gene>